<evidence type="ECO:0000313" key="6">
    <source>
        <dbReference type="EMBL" id="CAB4564433.1"/>
    </source>
</evidence>
<dbReference type="SUPFAM" id="SSF51735">
    <property type="entry name" value="NAD(P)-binding Rossmann-fold domains"/>
    <property type="match status" value="1"/>
</dbReference>
<comment type="similarity">
    <text evidence="1">Belongs to the NAD-dependent glycerol-3-phosphate dehydrogenase family.</text>
</comment>
<evidence type="ECO:0000256" key="2">
    <source>
        <dbReference type="ARBA" id="ARBA00023002"/>
    </source>
</evidence>
<accession>A0A6J6DQK5</accession>
<dbReference type="NCBIfam" id="NF009098">
    <property type="entry name" value="PRK12439.1"/>
    <property type="match status" value="1"/>
</dbReference>
<organism evidence="6">
    <name type="scientific">freshwater metagenome</name>
    <dbReference type="NCBI Taxonomy" id="449393"/>
    <lineage>
        <taxon>unclassified sequences</taxon>
        <taxon>metagenomes</taxon>
        <taxon>ecological metagenomes</taxon>
    </lineage>
</organism>
<dbReference type="InterPro" id="IPR013328">
    <property type="entry name" value="6PGD_dom2"/>
</dbReference>
<dbReference type="Gene3D" id="3.40.50.720">
    <property type="entry name" value="NAD(P)-binding Rossmann-like Domain"/>
    <property type="match status" value="1"/>
</dbReference>
<dbReference type="InterPro" id="IPR006168">
    <property type="entry name" value="G3P_DH_NAD-dep"/>
</dbReference>
<keyword evidence="2" id="KW-0560">Oxidoreductase</keyword>
<dbReference type="PIRSF" id="PIRSF000114">
    <property type="entry name" value="Glycerol-3-P_dh"/>
    <property type="match status" value="1"/>
</dbReference>
<dbReference type="PROSITE" id="PS00957">
    <property type="entry name" value="NAD_G3PDH"/>
    <property type="match status" value="1"/>
</dbReference>
<dbReference type="EMBL" id="CAEZSR010000071">
    <property type="protein sequence ID" value="CAB4564433.1"/>
    <property type="molecule type" value="Genomic_DNA"/>
</dbReference>
<dbReference type="InterPro" id="IPR011128">
    <property type="entry name" value="G3P_DH_NAD-dep_N"/>
</dbReference>
<evidence type="ECO:0000259" key="5">
    <source>
        <dbReference type="Pfam" id="PF07479"/>
    </source>
</evidence>
<dbReference type="NCBIfam" id="NF000940">
    <property type="entry name" value="PRK00094.1-2"/>
    <property type="match status" value="1"/>
</dbReference>
<dbReference type="GO" id="GO:0047952">
    <property type="term" value="F:glycerol-3-phosphate dehydrogenase [NAD(P)+] activity"/>
    <property type="evidence" value="ECO:0007669"/>
    <property type="project" value="TreeGrafter"/>
</dbReference>
<dbReference type="PANTHER" id="PTHR11728">
    <property type="entry name" value="GLYCEROL-3-PHOSPHATE DEHYDROGENASE"/>
    <property type="match status" value="1"/>
</dbReference>
<dbReference type="InterPro" id="IPR006109">
    <property type="entry name" value="G3P_DH_NAD-dep_C"/>
</dbReference>
<dbReference type="GO" id="GO:0046168">
    <property type="term" value="P:glycerol-3-phosphate catabolic process"/>
    <property type="evidence" value="ECO:0007669"/>
    <property type="project" value="InterPro"/>
</dbReference>
<dbReference type="FunFam" id="1.10.1040.10:FF:000001">
    <property type="entry name" value="Glycerol-3-phosphate dehydrogenase [NAD(P)+]"/>
    <property type="match status" value="1"/>
</dbReference>
<protein>
    <submittedName>
        <fullName evidence="6">Unannotated protein</fullName>
    </submittedName>
</protein>
<gene>
    <name evidence="6" type="ORF">UFOPK1493_01999</name>
</gene>
<evidence type="ECO:0000259" key="4">
    <source>
        <dbReference type="Pfam" id="PF01210"/>
    </source>
</evidence>
<evidence type="ECO:0000256" key="1">
    <source>
        <dbReference type="ARBA" id="ARBA00011009"/>
    </source>
</evidence>
<feature type="domain" description="Glycerol-3-phosphate dehydrogenase NAD-dependent N-terminal" evidence="4">
    <location>
        <begin position="6"/>
        <end position="159"/>
    </location>
</feature>
<dbReference type="Pfam" id="PF01210">
    <property type="entry name" value="NAD_Gly3P_dh_N"/>
    <property type="match status" value="1"/>
</dbReference>
<sequence length="335" mass="35046">MRAVHVAVLGGGSWGTTVASLAAANAEVVLWARDEATVAEVNERHRNSRYLPDLDLHPGLRATTSLEEAVHDADVIVVGVPSQAVRSTLVTIAPLIRHWVPIVSLTKGLEQGTRLRMTEVIEQELAGHPGGVLAGPNLAREVLAGYAAAAVIAMPDAHVATSLQRVFSSRRFRVYTNPDVTGCELGGALKNVVAIAAGMAEGLGVGDNTKAMVLTRGLAEITRLGVAMGGDTRTFPGLTGLGDLMATCTSPLSRNRTVGVELAKGRTIEEITSGMRMVAEGVKTSHVVVELAREYGVEAPIAGEVAAVVRGERTPIEAYAGLGRIAPTSEWDGTA</sequence>
<name>A0A6J6DQK5_9ZZZZ</name>
<reference evidence="6" key="1">
    <citation type="submission" date="2020-05" db="EMBL/GenBank/DDBJ databases">
        <authorList>
            <person name="Chiriac C."/>
            <person name="Salcher M."/>
            <person name="Ghai R."/>
            <person name="Kavagutti S V."/>
        </authorList>
    </citation>
    <scope>NUCLEOTIDE SEQUENCE</scope>
</reference>
<dbReference type="Pfam" id="PF07479">
    <property type="entry name" value="NAD_Gly3P_dh_C"/>
    <property type="match status" value="1"/>
</dbReference>
<keyword evidence="3" id="KW-0520">NAD</keyword>
<dbReference type="NCBIfam" id="NF000942">
    <property type="entry name" value="PRK00094.1-4"/>
    <property type="match status" value="1"/>
</dbReference>
<dbReference type="Gene3D" id="1.10.1040.10">
    <property type="entry name" value="N-(1-d-carboxylethyl)-l-norvaline Dehydrogenase, domain 2"/>
    <property type="match status" value="1"/>
</dbReference>
<dbReference type="SUPFAM" id="SSF48179">
    <property type="entry name" value="6-phosphogluconate dehydrogenase C-terminal domain-like"/>
    <property type="match status" value="1"/>
</dbReference>
<dbReference type="HAMAP" id="MF_00394">
    <property type="entry name" value="NAD_Glyc3P_dehydrog"/>
    <property type="match status" value="1"/>
</dbReference>
<dbReference type="InterPro" id="IPR008927">
    <property type="entry name" value="6-PGluconate_DH-like_C_sf"/>
</dbReference>
<dbReference type="PANTHER" id="PTHR11728:SF1">
    <property type="entry name" value="GLYCEROL-3-PHOSPHATE DEHYDROGENASE [NAD(+)] 2, CHLOROPLASTIC"/>
    <property type="match status" value="1"/>
</dbReference>
<proteinExistence type="inferred from homology"/>
<dbReference type="GO" id="GO:0051287">
    <property type="term" value="F:NAD binding"/>
    <property type="evidence" value="ECO:0007669"/>
    <property type="project" value="InterPro"/>
</dbReference>
<feature type="domain" description="Glycerol-3-phosphate dehydrogenase NAD-dependent C-terminal" evidence="5">
    <location>
        <begin position="179"/>
        <end position="318"/>
    </location>
</feature>
<dbReference type="GO" id="GO:0005829">
    <property type="term" value="C:cytosol"/>
    <property type="evidence" value="ECO:0007669"/>
    <property type="project" value="TreeGrafter"/>
</dbReference>
<dbReference type="InterPro" id="IPR036291">
    <property type="entry name" value="NAD(P)-bd_dom_sf"/>
</dbReference>
<dbReference type="GO" id="GO:0005975">
    <property type="term" value="P:carbohydrate metabolic process"/>
    <property type="evidence" value="ECO:0007669"/>
    <property type="project" value="InterPro"/>
</dbReference>
<dbReference type="FunFam" id="3.40.50.720:FF:000019">
    <property type="entry name" value="Glycerol-3-phosphate dehydrogenase [NAD(P)+]"/>
    <property type="match status" value="1"/>
</dbReference>
<dbReference type="AlphaFoldDB" id="A0A6J6DQK5"/>
<evidence type="ECO:0000256" key="3">
    <source>
        <dbReference type="ARBA" id="ARBA00023027"/>
    </source>
</evidence>
<dbReference type="PRINTS" id="PR00077">
    <property type="entry name" value="GPDHDRGNASE"/>
</dbReference>